<dbReference type="Pfam" id="PF13472">
    <property type="entry name" value="Lipase_GDSL_2"/>
    <property type="match status" value="1"/>
</dbReference>
<dbReference type="InterPro" id="IPR051532">
    <property type="entry name" value="Ester_Hydrolysis_Enzymes"/>
</dbReference>
<accession>T0D5X7</accession>
<dbReference type="STRING" id="1356854.N007_10015"/>
<name>T0D5X7_ALIAG</name>
<dbReference type="InterPro" id="IPR013830">
    <property type="entry name" value="SGNH_hydro"/>
</dbReference>
<dbReference type="SUPFAM" id="SSF52266">
    <property type="entry name" value="SGNH hydrolase"/>
    <property type="match status" value="1"/>
</dbReference>
<evidence type="ECO:0000313" key="2">
    <source>
        <dbReference type="Proteomes" id="UP000829401"/>
    </source>
</evidence>
<dbReference type="Proteomes" id="UP000829401">
    <property type="component" value="Chromosome"/>
</dbReference>
<dbReference type="Gene3D" id="3.40.50.1110">
    <property type="entry name" value="SGNH hydrolase"/>
    <property type="match status" value="1"/>
</dbReference>
<keyword evidence="2" id="KW-1185">Reference proteome</keyword>
<dbReference type="OrthoDB" id="2596050at2"/>
<sequence length="412" mass="41941">MFGYLPHVVKTAVAVVLATSGVTTAAVASQKAPASKGTLVALGDSITFGYNLADTAGNSVASKSAYPALMAKAEGFRVSDLGVPGWTSTDLLAALDTPSFSRAVRGASVLTLDIGSNDLLQWADKAGLLADATSQSAPTLSTNQQIQAAAVLAQFGVNFDKIVARIRSLTSAPIVAFNLYDPFPSSSPLSNIDELMEEVENEEISEIAGQYKNIAVADAHTAFAGKQTADVRIAEDDVHPTPSGQQALARVGEQAIAPLLAKRQKPGSASGVTGLLAGSVDKAGGRLTGHVNGSAVTLQVPANAVQADTEVALTSQQLSASSAAAALGATLPKGNFAVEMAVNLGAAQKFAKKYTLTIQNSAIEKGAKVYTLSGTKLTAVSGASVKKGQASVQASSATDFVVLNPPTSTKKG</sequence>
<dbReference type="EMBL" id="CP080467">
    <property type="protein sequence ID" value="UNO48418.1"/>
    <property type="molecule type" value="Genomic_DNA"/>
</dbReference>
<dbReference type="RefSeq" id="WP_021297059.1">
    <property type="nucleotide sequence ID" value="NZ_AURB01000141.1"/>
</dbReference>
<evidence type="ECO:0000313" key="1">
    <source>
        <dbReference type="EMBL" id="UNO48418.1"/>
    </source>
</evidence>
<gene>
    <name evidence="1" type="ORF">K1I37_17380</name>
</gene>
<protein>
    <submittedName>
        <fullName evidence="1">GDSL-type esterase/lipase family protein</fullName>
    </submittedName>
</protein>
<dbReference type="eggNOG" id="COG2755">
    <property type="taxonomic scope" value="Bacteria"/>
</dbReference>
<reference evidence="2" key="1">
    <citation type="journal article" date="2022" name="G3 (Bethesda)">
        <title>Unveiling the complete genome sequence of Alicyclobacillus acidoterrestris DSM 3922T, a taint-producing strain.</title>
        <authorList>
            <person name="Leonardo I.C."/>
            <person name="Barreto Crespo M.T."/>
            <person name="Gaspar F.B."/>
        </authorList>
    </citation>
    <scope>NUCLEOTIDE SEQUENCE [LARGE SCALE GENOMIC DNA]</scope>
    <source>
        <strain evidence="2">DSM 3922</strain>
    </source>
</reference>
<dbReference type="InterPro" id="IPR036514">
    <property type="entry name" value="SGNH_hydro_sf"/>
</dbReference>
<proteinExistence type="predicted"/>
<organism evidence="1 2">
    <name type="scientific">Alicyclobacillus acidoterrestris (strain ATCC 49025 / DSM 3922 / CIP 106132 / NCIMB 13137 / GD3B)</name>
    <dbReference type="NCBI Taxonomy" id="1356854"/>
    <lineage>
        <taxon>Bacteria</taxon>
        <taxon>Bacillati</taxon>
        <taxon>Bacillota</taxon>
        <taxon>Bacilli</taxon>
        <taxon>Bacillales</taxon>
        <taxon>Alicyclobacillaceae</taxon>
        <taxon>Alicyclobacillus</taxon>
    </lineage>
</organism>
<dbReference type="PANTHER" id="PTHR30383">
    <property type="entry name" value="THIOESTERASE 1/PROTEASE 1/LYSOPHOSPHOLIPASE L1"/>
    <property type="match status" value="1"/>
</dbReference>
<dbReference type="KEGG" id="aaco:K1I37_17380"/>
<dbReference type="AlphaFoldDB" id="T0D5X7"/>
<accession>A0A9E6ZGT0</accession>